<name>A0A382EGC7_9ZZZZ</name>
<dbReference type="PANTHER" id="PTHR43668:SF2">
    <property type="entry name" value="ALLANTOINASE"/>
    <property type="match status" value="1"/>
</dbReference>
<feature type="domain" description="Dihydroorotase catalytic" evidence="2">
    <location>
        <begin position="52"/>
        <end position="181"/>
    </location>
</feature>
<protein>
    <recommendedName>
        <fullName evidence="2">Dihydroorotase catalytic domain-containing protein</fullName>
    </recommendedName>
</protein>
<evidence type="ECO:0000256" key="1">
    <source>
        <dbReference type="ARBA" id="ARBA00022975"/>
    </source>
</evidence>
<dbReference type="PANTHER" id="PTHR43668">
    <property type="entry name" value="ALLANTOINASE"/>
    <property type="match status" value="1"/>
</dbReference>
<feature type="non-terminal residue" evidence="3">
    <location>
        <position position="182"/>
    </location>
</feature>
<dbReference type="SUPFAM" id="SSF51556">
    <property type="entry name" value="Metallo-dependent hydrolases"/>
    <property type="match status" value="1"/>
</dbReference>
<dbReference type="SUPFAM" id="SSF51338">
    <property type="entry name" value="Composite domain of metallo-dependent hydrolases"/>
    <property type="match status" value="1"/>
</dbReference>
<dbReference type="GO" id="GO:0004038">
    <property type="term" value="F:allantoinase activity"/>
    <property type="evidence" value="ECO:0007669"/>
    <property type="project" value="TreeGrafter"/>
</dbReference>
<dbReference type="Gene3D" id="2.30.40.10">
    <property type="entry name" value="Urease, subunit C, domain 1"/>
    <property type="match status" value="1"/>
</dbReference>
<dbReference type="InterPro" id="IPR024403">
    <property type="entry name" value="DHOase_cat"/>
</dbReference>
<accession>A0A382EGC7</accession>
<proteinExistence type="predicted"/>
<sequence>MKKIIKNGKVYDGISNKIKQQDVLIIDGVIQDVGNIEISDADIEIIDASNYIVSPGFIDIHSHLREPGYEYKETIATGTRAASKGGFTTICAMPTTIPALDSKDSIDYFQDLCKQRSIIKVHPIGAVTINRKGKEIVEMQSLADSGVIGFSDDGEPIQDSNIMRMSLEYSKMVSRPIMNHCD</sequence>
<keyword evidence="1" id="KW-0665">Pyrimidine biosynthesis</keyword>
<dbReference type="InterPro" id="IPR011059">
    <property type="entry name" value="Metal-dep_hydrolase_composite"/>
</dbReference>
<gene>
    <name evidence="3" type="ORF">METZ01_LOCUS201885</name>
</gene>
<dbReference type="Pfam" id="PF12890">
    <property type="entry name" value="DHOase"/>
    <property type="match status" value="1"/>
</dbReference>
<dbReference type="EMBL" id="UINC01044079">
    <property type="protein sequence ID" value="SVB49031.1"/>
    <property type="molecule type" value="Genomic_DNA"/>
</dbReference>
<dbReference type="InterPro" id="IPR032466">
    <property type="entry name" value="Metal_Hydrolase"/>
</dbReference>
<evidence type="ECO:0000313" key="3">
    <source>
        <dbReference type="EMBL" id="SVB49031.1"/>
    </source>
</evidence>
<organism evidence="3">
    <name type="scientific">marine metagenome</name>
    <dbReference type="NCBI Taxonomy" id="408172"/>
    <lineage>
        <taxon>unclassified sequences</taxon>
        <taxon>metagenomes</taxon>
        <taxon>ecological metagenomes</taxon>
    </lineage>
</organism>
<dbReference type="Gene3D" id="3.20.20.140">
    <property type="entry name" value="Metal-dependent hydrolases"/>
    <property type="match status" value="1"/>
</dbReference>
<dbReference type="GO" id="GO:0006145">
    <property type="term" value="P:purine nucleobase catabolic process"/>
    <property type="evidence" value="ECO:0007669"/>
    <property type="project" value="TreeGrafter"/>
</dbReference>
<reference evidence="3" key="1">
    <citation type="submission" date="2018-05" db="EMBL/GenBank/DDBJ databases">
        <authorList>
            <person name="Lanie J.A."/>
            <person name="Ng W.-L."/>
            <person name="Kazmierczak K.M."/>
            <person name="Andrzejewski T.M."/>
            <person name="Davidsen T.M."/>
            <person name="Wayne K.J."/>
            <person name="Tettelin H."/>
            <person name="Glass J.I."/>
            <person name="Rusch D."/>
            <person name="Podicherti R."/>
            <person name="Tsui H.-C.T."/>
            <person name="Winkler M.E."/>
        </authorList>
    </citation>
    <scope>NUCLEOTIDE SEQUENCE</scope>
</reference>
<dbReference type="InterPro" id="IPR050138">
    <property type="entry name" value="DHOase/Allantoinase_Hydrolase"/>
</dbReference>
<dbReference type="GO" id="GO:0005737">
    <property type="term" value="C:cytoplasm"/>
    <property type="evidence" value="ECO:0007669"/>
    <property type="project" value="TreeGrafter"/>
</dbReference>
<dbReference type="AlphaFoldDB" id="A0A382EGC7"/>
<evidence type="ECO:0000259" key="2">
    <source>
        <dbReference type="Pfam" id="PF12890"/>
    </source>
</evidence>